<dbReference type="RefSeq" id="XP_022346095.1">
    <property type="nucleotide sequence ID" value="XM_022490387.1"/>
</dbReference>
<sequence>MRNVKITGINAILSVIRRYSSTTHEFVPKAKSVTRADIEEFCEFIDRGRNILVITGAGISTESGIPDYRSQGVGLYATSKSRPVIYQDFVKSEKIRQRYWARNFIGWPRFSSVQPNVSHKFLTKLENSGKLCWLVTQNVDALHYKAGSMKVTELHGSSYRVACMRCEYKVNRHDLQIAIESLNPSWRAFSDKLAPDGDIQLSQEEIEGFCTPHCPKCSGPLKPEIIFFGDNVPKPTVEFVFDRVQDCDQVLVVGSSLEVYSGYRFVLRASEMKKPISLLGIGPTRADKLADLKIDAKCSDVFNQVNI</sequence>
<dbReference type="Pfam" id="PF02146">
    <property type="entry name" value="SIR2"/>
    <property type="match status" value="1"/>
</dbReference>
<dbReference type="GeneID" id="111136954"/>
<dbReference type="InterPro" id="IPR003000">
    <property type="entry name" value="Sirtuin"/>
</dbReference>
<keyword evidence="5" id="KW-1185">Reference proteome</keyword>
<dbReference type="NCBIfam" id="NF003738">
    <property type="entry name" value="PRK05333.1"/>
    <property type="match status" value="1"/>
</dbReference>
<dbReference type="GO" id="GO:0070403">
    <property type="term" value="F:NAD+ binding"/>
    <property type="evidence" value="ECO:0007669"/>
    <property type="project" value="InterPro"/>
</dbReference>
<gene>
    <name evidence="6" type="primary">LOC111136954</name>
    <name evidence="7" type="synonym">LOC111138428</name>
</gene>
<feature type="active site" description="Proton acceptor" evidence="3">
    <location>
        <position position="155"/>
    </location>
</feature>
<dbReference type="InterPro" id="IPR026590">
    <property type="entry name" value="Ssirtuin_cat_dom"/>
</dbReference>
<keyword evidence="3" id="KW-0479">Metal-binding</keyword>
<dbReference type="PANTHER" id="PTHR11085:SF10">
    <property type="entry name" value="NAD-DEPENDENT PROTEIN DEACYLASE SIRTUIN-5, MITOCHONDRIAL-RELATED"/>
    <property type="match status" value="1"/>
</dbReference>
<dbReference type="CDD" id="cd01409">
    <property type="entry name" value="SIRT4"/>
    <property type="match status" value="1"/>
</dbReference>
<dbReference type="Proteomes" id="UP000694844">
    <property type="component" value="Chromosome 5"/>
</dbReference>
<evidence type="ECO:0000313" key="6">
    <source>
        <dbReference type="RefSeq" id="XP_022343852.1"/>
    </source>
</evidence>
<keyword evidence="3" id="KW-0862">Zinc</keyword>
<evidence type="ECO:0000256" key="2">
    <source>
        <dbReference type="ARBA" id="ARBA00023027"/>
    </source>
</evidence>
<dbReference type="AlphaFoldDB" id="A0A8B8EVA3"/>
<dbReference type="SUPFAM" id="SSF52467">
    <property type="entry name" value="DHS-like NAD/FAD-binding domain"/>
    <property type="match status" value="1"/>
</dbReference>
<feature type="binding site" evidence="3">
    <location>
        <position position="163"/>
    </location>
    <ligand>
        <name>Zn(2+)</name>
        <dbReference type="ChEBI" id="CHEBI:29105"/>
    </ligand>
</feature>
<keyword evidence="1" id="KW-0808">Transferase</keyword>
<proteinExistence type="predicted"/>
<evidence type="ECO:0000259" key="4">
    <source>
        <dbReference type="PROSITE" id="PS50305"/>
    </source>
</evidence>
<dbReference type="KEGG" id="cvn:111136954"/>
<feature type="domain" description="Deacetylase sirtuin-type" evidence="4">
    <location>
        <begin position="31"/>
        <end position="307"/>
    </location>
</feature>
<evidence type="ECO:0000313" key="5">
    <source>
        <dbReference type="Proteomes" id="UP000694844"/>
    </source>
</evidence>
<dbReference type="GO" id="GO:0046872">
    <property type="term" value="F:metal ion binding"/>
    <property type="evidence" value="ECO:0007669"/>
    <property type="project" value="UniProtKB-KW"/>
</dbReference>
<dbReference type="RefSeq" id="XP_022343852.1">
    <property type="nucleotide sequence ID" value="XM_022488144.1"/>
</dbReference>
<protein>
    <submittedName>
        <fullName evidence="6 7">NAD-dependent protein lipoamidase sirtuin-4, mitochondrial-like</fullName>
    </submittedName>
</protein>
<evidence type="ECO:0000256" key="1">
    <source>
        <dbReference type="ARBA" id="ARBA00022679"/>
    </source>
</evidence>
<accession>A0A8B8EVA3</accession>
<dbReference type="PROSITE" id="PS50305">
    <property type="entry name" value="SIRTUIN"/>
    <property type="match status" value="1"/>
</dbReference>
<dbReference type="GO" id="GO:0005759">
    <property type="term" value="C:mitochondrial matrix"/>
    <property type="evidence" value="ECO:0007669"/>
    <property type="project" value="TreeGrafter"/>
</dbReference>
<dbReference type="Gene3D" id="3.30.1600.10">
    <property type="entry name" value="SIR2/SIRT2 'Small Domain"/>
    <property type="match status" value="1"/>
</dbReference>
<reference evidence="6 7" key="1">
    <citation type="submission" date="2025-04" db="UniProtKB">
        <authorList>
            <consortium name="RefSeq"/>
        </authorList>
    </citation>
    <scope>IDENTIFICATION</scope>
    <source>
        <tissue evidence="6 7">Whole sample</tissue>
    </source>
</reference>
<evidence type="ECO:0000313" key="7">
    <source>
        <dbReference type="RefSeq" id="XP_022346095.1"/>
    </source>
</evidence>
<dbReference type="OrthoDB" id="424302at2759"/>
<evidence type="ECO:0000256" key="3">
    <source>
        <dbReference type="PROSITE-ProRule" id="PRU00236"/>
    </source>
</evidence>
<name>A0A8B8EVA3_CRAVI</name>
<dbReference type="Gene3D" id="3.40.50.1220">
    <property type="entry name" value="TPP-binding domain"/>
    <property type="match status" value="1"/>
</dbReference>
<dbReference type="InterPro" id="IPR050134">
    <property type="entry name" value="NAD-dep_sirtuin_deacylases"/>
</dbReference>
<dbReference type="KEGG" id="cvn:111138428"/>
<feature type="binding site" evidence="3">
    <location>
        <position position="217"/>
    </location>
    <ligand>
        <name>Zn(2+)</name>
        <dbReference type="ChEBI" id="CHEBI:29105"/>
    </ligand>
</feature>
<organism evidence="5 6">
    <name type="scientific">Crassostrea virginica</name>
    <name type="common">Eastern oyster</name>
    <dbReference type="NCBI Taxonomy" id="6565"/>
    <lineage>
        <taxon>Eukaryota</taxon>
        <taxon>Metazoa</taxon>
        <taxon>Spiralia</taxon>
        <taxon>Lophotrochozoa</taxon>
        <taxon>Mollusca</taxon>
        <taxon>Bivalvia</taxon>
        <taxon>Autobranchia</taxon>
        <taxon>Pteriomorphia</taxon>
        <taxon>Ostreida</taxon>
        <taxon>Ostreoidea</taxon>
        <taxon>Ostreidae</taxon>
        <taxon>Crassostrea</taxon>
    </lineage>
</organism>
<dbReference type="PANTHER" id="PTHR11085">
    <property type="entry name" value="NAD-DEPENDENT PROTEIN DEACYLASE SIRTUIN-5, MITOCHONDRIAL-RELATED"/>
    <property type="match status" value="1"/>
</dbReference>
<keyword evidence="2" id="KW-0520">NAD</keyword>
<dbReference type="GO" id="GO:0017136">
    <property type="term" value="F:histone deacetylase activity, NAD-dependent"/>
    <property type="evidence" value="ECO:0007669"/>
    <property type="project" value="TreeGrafter"/>
</dbReference>
<dbReference type="InterPro" id="IPR029035">
    <property type="entry name" value="DHS-like_NAD/FAD-binding_dom"/>
</dbReference>
<feature type="binding site" evidence="3">
    <location>
        <position position="166"/>
    </location>
    <ligand>
        <name>Zn(2+)</name>
        <dbReference type="ChEBI" id="CHEBI:29105"/>
    </ligand>
</feature>
<feature type="binding site" evidence="3">
    <location>
        <position position="214"/>
    </location>
    <ligand>
        <name>Zn(2+)</name>
        <dbReference type="ChEBI" id="CHEBI:29105"/>
    </ligand>
</feature>
<dbReference type="InterPro" id="IPR026591">
    <property type="entry name" value="Sirtuin_cat_small_dom_sf"/>
</dbReference>